<evidence type="ECO:0000259" key="5">
    <source>
        <dbReference type="PROSITE" id="PS50943"/>
    </source>
</evidence>
<protein>
    <submittedName>
        <fullName evidence="6">LacI family sucrose operon transcriptional repressor</fullName>
    </submittedName>
</protein>
<dbReference type="PANTHER" id="PTHR30146">
    <property type="entry name" value="LACI-RELATED TRANSCRIPTIONAL REPRESSOR"/>
    <property type="match status" value="1"/>
</dbReference>
<dbReference type="RefSeq" id="WP_210088997.1">
    <property type="nucleotide sequence ID" value="NZ_JAGGKG010000008.1"/>
</dbReference>
<evidence type="ECO:0000313" key="7">
    <source>
        <dbReference type="Proteomes" id="UP001519272"/>
    </source>
</evidence>
<dbReference type="SUPFAM" id="SSF47413">
    <property type="entry name" value="lambda repressor-like DNA-binding domains"/>
    <property type="match status" value="1"/>
</dbReference>
<evidence type="ECO:0000256" key="2">
    <source>
        <dbReference type="ARBA" id="ARBA00023125"/>
    </source>
</evidence>
<dbReference type="InterPro" id="IPR028082">
    <property type="entry name" value="Peripla_BP_I"/>
</dbReference>
<proteinExistence type="predicted"/>
<dbReference type="SUPFAM" id="SSF53822">
    <property type="entry name" value="Periplasmic binding protein-like I"/>
    <property type="match status" value="1"/>
</dbReference>
<dbReference type="CDD" id="cd01392">
    <property type="entry name" value="HTH_LacI"/>
    <property type="match status" value="1"/>
</dbReference>
<keyword evidence="1" id="KW-0805">Transcription regulation</keyword>
<dbReference type="Proteomes" id="UP001519272">
    <property type="component" value="Unassembled WGS sequence"/>
</dbReference>
<dbReference type="Pfam" id="PF13377">
    <property type="entry name" value="Peripla_BP_3"/>
    <property type="match status" value="1"/>
</dbReference>
<keyword evidence="3" id="KW-0804">Transcription</keyword>
<dbReference type="InterPro" id="IPR001387">
    <property type="entry name" value="Cro/C1-type_HTH"/>
</dbReference>
<evidence type="ECO:0000256" key="1">
    <source>
        <dbReference type="ARBA" id="ARBA00023015"/>
    </source>
</evidence>
<feature type="domain" description="HTH cro/C1-type" evidence="5">
    <location>
        <begin position="4"/>
        <end position="46"/>
    </location>
</feature>
<name>A0ABS4FS18_9BACL</name>
<dbReference type="PROSITE" id="PS50943">
    <property type="entry name" value="HTH_CROC1"/>
    <property type="match status" value="1"/>
</dbReference>
<comment type="caution">
    <text evidence="6">The sequence shown here is derived from an EMBL/GenBank/DDBJ whole genome shotgun (WGS) entry which is preliminary data.</text>
</comment>
<dbReference type="PROSITE" id="PS50932">
    <property type="entry name" value="HTH_LACI_2"/>
    <property type="match status" value="1"/>
</dbReference>
<dbReference type="CDD" id="cd01542">
    <property type="entry name" value="PBP1_TreR-like"/>
    <property type="match status" value="1"/>
</dbReference>
<dbReference type="InterPro" id="IPR000843">
    <property type="entry name" value="HTH_LacI"/>
</dbReference>
<keyword evidence="2" id="KW-0238">DNA-binding</keyword>
<keyword evidence="7" id="KW-1185">Reference proteome</keyword>
<dbReference type="PRINTS" id="PR00036">
    <property type="entry name" value="HTHLACI"/>
</dbReference>
<dbReference type="SMART" id="SM00354">
    <property type="entry name" value="HTH_LACI"/>
    <property type="match status" value="1"/>
</dbReference>
<evidence type="ECO:0000313" key="6">
    <source>
        <dbReference type="EMBL" id="MBP1905367.1"/>
    </source>
</evidence>
<gene>
    <name evidence="6" type="ORF">J2Z32_001997</name>
</gene>
<accession>A0ABS4FS18</accession>
<evidence type="ECO:0000259" key="4">
    <source>
        <dbReference type="PROSITE" id="PS50932"/>
    </source>
</evidence>
<dbReference type="InterPro" id="IPR010982">
    <property type="entry name" value="Lambda_DNA-bd_dom_sf"/>
</dbReference>
<dbReference type="Gene3D" id="1.10.260.40">
    <property type="entry name" value="lambda repressor-like DNA-binding domains"/>
    <property type="match status" value="1"/>
</dbReference>
<dbReference type="PANTHER" id="PTHR30146:SF154">
    <property type="entry name" value="TRANSCRIPTION REGULATOR, MEMBER OF GALR FAMILY"/>
    <property type="match status" value="1"/>
</dbReference>
<sequence length="334" mass="36622">MNNTIADIAKLAGVAKSTVSRYLNGGSVSKNTSEQIEQVIKATGYVPNMFAQSLKAKVTNIIGTVVPRLDSFATSQTLIGIDDTLRALRYQMLISNTSQDASREIEAMYAFSRQKVAGIILLAAVITKKHLQAIDDIGIPVLLVGQQHPQLYSLIHDDYHAAYELGKYVLSQGHHRIAYLGVTEQDIAVGVQRKSGFHQAVQEAMNEELETSKYDVRYFETSFKMSDARLAAENILEQFSPSIIVCATDNIALGVINTAYAQGRSIPHDLSVTGFGNYDITAVVHPPLTTVEYAYREAGKTAAESIVRLVEQQSVPKITTSKCKLVPRESVDKI</sequence>
<feature type="domain" description="HTH lacI-type" evidence="4">
    <location>
        <begin position="4"/>
        <end position="56"/>
    </location>
</feature>
<organism evidence="6 7">
    <name type="scientific">Paenibacillus turicensis</name>
    <dbReference type="NCBI Taxonomy" id="160487"/>
    <lineage>
        <taxon>Bacteria</taxon>
        <taxon>Bacillati</taxon>
        <taxon>Bacillota</taxon>
        <taxon>Bacilli</taxon>
        <taxon>Bacillales</taxon>
        <taxon>Paenibacillaceae</taxon>
        <taxon>Paenibacillus</taxon>
    </lineage>
</organism>
<dbReference type="InterPro" id="IPR046335">
    <property type="entry name" value="LacI/GalR-like_sensor"/>
</dbReference>
<dbReference type="Gene3D" id="3.40.50.2300">
    <property type="match status" value="2"/>
</dbReference>
<dbReference type="Pfam" id="PF00356">
    <property type="entry name" value="LacI"/>
    <property type="match status" value="1"/>
</dbReference>
<evidence type="ECO:0000256" key="3">
    <source>
        <dbReference type="ARBA" id="ARBA00023163"/>
    </source>
</evidence>
<dbReference type="EMBL" id="JAGGKG010000008">
    <property type="protein sequence ID" value="MBP1905367.1"/>
    <property type="molecule type" value="Genomic_DNA"/>
</dbReference>
<reference evidence="6 7" key="1">
    <citation type="submission" date="2021-03" db="EMBL/GenBank/DDBJ databases">
        <title>Genomic Encyclopedia of Type Strains, Phase IV (KMG-IV): sequencing the most valuable type-strain genomes for metagenomic binning, comparative biology and taxonomic classification.</title>
        <authorList>
            <person name="Goeker M."/>
        </authorList>
    </citation>
    <scope>NUCLEOTIDE SEQUENCE [LARGE SCALE GENOMIC DNA]</scope>
    <source>
        <strain evidence="6 7">DSM 14349</strain>
    </source>
</reference>